<sequence length="122" mass="13030">MRLLIRWALNALTLLGIAYVAPELGILKGFYVAGFEAAAVAVLLLSLLNLTVRPLLRMLTLPITCLTFGLFTLVINALMMMLTAELVAGFHVGGFRNALVVSVLYAVISAVLNGLVQGGEKD</sequence>
<gene>
    <name evidence="2" type="ORF">J2Z79_001425</name>
</gene>
<feature type="transmembrane region" description="Helical" evidence="1">
    <location>
        <begin position="94"/>
        <end position="116"/>
    </location>
</feature>
<comment type="caution">
    <text evidence="2">The sequence shown here is derived from an EMBL/GenBank/DDBJ whole genome shotgun (WGS) entry which is preliminary data.</text>
</comment>
<dbReference type="RefSeq" id="WP_209466164.1">
    <property type="nucleotide sequence ID" value="NZ_JAGGLG010000009.1"/>
</dbReference>
<dbReference type="Pfam" id="PF04020">
    <property type="entry name" value="Phage_holin_4_2"/>
    <property type="match status" value="1"/>
</dbReference>
<feature type="transmembrane region" description="Helical" evidence="1">
    <location>
        <begin position="30"/>
        <end position="52"/>
    </location>
</feature>
<keyword evidence="3" id="KW-1185">Reference proteome</keyword>
<keyword evidence="1" id="KW-1133">Transmembrane helix</keyword>
<reference evidence="2 3" key="1">
    <citation type="submission" date="2021-03" db="EMBL/GenBank/DDBJ databases">
        <title>Genomic Encyclopedia of Type Strains, Phase IV (KMG-IV): sequencing the most valuable type-strain genomes for metagenomic binning, comparative biology and taxonomic classification.</title>
        <authorList>
            <person name="Goeker M."/>
        </authorList>
    </citation>
    <scope>NUCLEOTIDE SEQUENCE [LARGE SCALE GENOMIC DNA]</scope>
    <source>
        <strain evidence="2 3">DSM 27138</strain>
    </source>
</reference>
<keyword evidence="1" id="KW-0812">Transmembrane</keyword>
<evidence type="ECO:0000256" key="1">
    <source>
        <dbReference type="SAM" id="Phobius"/>
    </source>
</evidence>
<dbReference type="PANTHER" id="PTHR37309">
    <property type="entry name" value="SLR0284 PROTEIN"/>
    <property type="match status" value="1"/>
</dbReference>
<evidence type="ECO:0000313" key="3">
    <source>
        <dbReference type="Proteomes" id="UP001519289"/>
    </source>
</evidence>
<keyword evidence="1" id="KW-0472">Membrane</keyword>
<dbReference type="Proteomes" id="UP001519289">
    <property type="component" value="Unassembled WGS sequence"/>
</dbReference>
<organism evidence="2 3">
    <name type="scientific">Symbiobacterium terraclitae</name>
    <dbReference type="NCBI Taxonomy" id="557451"/>
    <lineage>
        <taxon>Bacteria</taxon>
        <taxon>Bacillati</taxon>
        <taxon>Bacillota</taxon>
        <taxon>Clostridia</taxon>
        <taxon>Eubacteriales</taxon>
        <taxon>Symbiobacteriaceae</taxon>
        <taxon>Symbiobacterium</taxon>
    </lineage>
</organism>
<name>A0ABS4JR61_9FIRM</name>
<accession>A0ABS4JR61</accession>
<evidence type="ECO:0000313" key="2">
    <source>
        <dbReference type="EMBL" id="MBP2018026.1"/>
    </source>
</evidence>
<dbReference type="EMBL" id="JAGGLG010000009">
    <property type="protein sequence ID" value="MBP2018026.1"/>
    <property type="molecule type" value="Genomic_DNA"/>
</dbReference>
<dbReference type="PANTHER" id="PTHR37309:SF1">
    <property type="entry name" value="SLR0284 PROTEIN"/>
    <property type="match status" value="1"/>
</dbReference>
<protein>
    <submittedName>
        <fullName evidence="2">Membrane protein</fullName>
    </submittedName>
</protein>
<proteinExistence type="predicted"/>
<dbReference type="InterPro" id="IPR007165">
    <property type="entry name" value="Phage_holin_4_2"/>
</dbReference>
<feature type="transmembrane region" description="Helical" evidence="1">
    <location>
        <begin position="59"/>
        <end position="82"/>
    </location>
</feature>